<evidence type="ECO:0000313" key="4">
    <source>
        <dbReference type="Proteomes" id="UP000076532"/>
    </source>
</evidence>
<evidence type="ECO:0000313" key="3">
    <source>
        <dbReference type="EMBL" id="KZP28253.1"/>
    </source>
</evidence>
<evidence type="ECO:0000256" key="1">
    <source>
        <dbReference type="ARBA" id="ARBA00022737"/>
    </source>
</evidence>
<dbReference type="OrthoDB" id="4760524at2759"/>
<dbReference type="Gene3D" id="3.40.50.300">
    <property type="entry name" value="P-loop containing nucleotide triphosphate hydrolases"/>
    <property type="match status" value="1"/>
</dbReference>
<dbReference type="AlphaFoldDB" id="A0A166RGQ8"/>
<dbReference type="PANTHER" id="PTHR10039:SF16">
    <property type="entry name" value="GPI INOSITOL-DEACYLASE"/>
    <property type="match status" value="1"/>
</dbReference>
<organism evidence="3 4">
    <name type="scientific">Athelia psychrophila</name>
    <dbReference type="NCBI Taxonomy" id="1759441"/>
    <lineage>
        <taxon>Eukaryota</taxon>
        <taxon>Fungi</taxon>
        <taxon>Dikarya</taxon>
        <taxon>Basidiomycota</taxon>
        <taxon>Agaricomycotina</taxon>
        <taxon>Agaricomycetes</taxon>
        <taxon>Agaricomycetidae</taxon>
        <taxon>Atheliales</taxon>
        <taxon>Atheliaceae</taxon>
        <taxon>Athelia</taxon>
    </lineage>
</organism>
<dbReference type="Proteomes" id="UP000076532">
    <property type="component" value="Unassembled WGS sequence"/>
</dbReference>
<protein>
    <recommendedName>
        <fullName evidence="2">Nephrocystin 3-like N-terminal domain-containing protein</fullName>
    </recommendedName>
</protein>
<keyword evidence="1" id="KW-0677">Repeat</keyword>
<dbReference type="SUPFAM" id="SSF52540">
    <property type="entry name" value="P-loop containing nucleoside triphosphate hydrolases"/>
    <property type="match status" value="1"/>
</dbReference>
<dbReference type="PANTHER" id="PTHR10039">
    <property type="entry name" value="AMELOGENIN"/>
    <property type="match status" value="1"/>
</dbReference>
<name>A0A166RGQ8_9AGAM</name>
<dbReference type="InterPro" id="IPR056884">
    <property type="entry name" value="NPHP3-like_N"/>
</dbReference>
<sequence length="597" mass="66002">MDNERNWQEAQNWNARTFLTVDTSAGANVTNIGGNYVSTNNHNINFGMGGIGLYPNFVVPDAGYQSNGSRSGCLEGTRGGIIAMIRNWKDQIDAMPIGWLSGPAGFGKSAITQTVAELCARDGSLIASFFFLRGAGGRSEFDRFITTISFQIAIAIPETKAIIEKALQDDPTIHHQSIANQLQKLVLGPLASVAAAHSPTRPLIIVIDALDECNDKQAMHNFIGVLASAVSAGRLPLRWLLTSRRDEHINQAFAGDTARATVTWLALEDFDATIDIETLLKHHFSVIRKQNPRLMRGIALPWPSVEDSRALVQKAAGMLIFAATLVNFITDGKAPPNQKLQSVLQLHAGLDPLYAQVLGDVPDISCFRSVLTTLMLLREQPSVNTLAELLRLNVEDVLYALNFIQSIIHIPADDFTPVHLNHTSLRDFLVDGSRSHGRFIDPPPAAHFTVAANCLTLMNRSFRWDVFPDSAGSLYAIKHWVGHLRDSAVASEVFPELLRTLNDFVSSEVMEVWINWLILHRRTEATQQLLTTLTDKYQNRIEESFASSYSQSRATSSTNLKPRFRLDQDFASSSCTTSVTFTIAYKKDLPSNARFDP</sequence>
<gene>
    <name evidence="3" type="ORF">FIBSPDRAFT_1039678</name>
</gene>
<evidence type="ECO:0000259" key="2">
    <source>
        <dbReference type="Pfam" id="PF24883"/>
    </source>
</evidence>
<feature type="domain" description="Nephrocystin 3-like N-terminal" evidence="2">
    <location>
        <begin position="85"/>
        <end position="244"/>
    </location>
</feature>
<dbReference type="EMBL" id="KV417504">
    <property type="protein sequence ID" value="KZP28253.1"/>
    <property type="molecule type" value="Genomic_DNA"/>
</dbReference>
<accession>A0A166RGQ8</accession>
<keyword evidence="4" id="KW-1185">Reference proteome</keyword>
<dbReference type="InterPro" id="IPR027417">
    <property type="entry name" value="P-loop_NTPase"/>
</dbReference>
<reference evidence="3 4" key="1">
    <citation type="journal article" date="2016" name="Mol. Biol. Evol.">
        <title>Comparative Genomics of Early-Diverging Mushroom-Forming Fungi Provides Insights into the Origins of Lignocellulose Decay Capabilities.</title>
        <authorList>
            <person name="Nagy L.G."/>
            <person name="Riley R."/>
            <person name="Tritt A."/>
            <person name="Adam C."/>
            <person name="Daum C."/>
            <person name="Floudas D."/>
            <person name="Sun H."/>
            <person name="Yadav J.S."/>
            <person name="Pangilinan J."/>
            <person name="Larsson K.H."/>
            <person name="Matsuura K."/>
            <person name="Barry K."/>
            <person name="Labutti K."/>
            <person name="Kuo R."/>
            <person name="Ohm R.A."/>
            <person name="Bhattacharya S.S."/>
            <person name="Shirouzu T."/>
            <person name="Yoshinaga Y."/>
            <person name="Martin F.M."/>
            <person name="Grigoriev I.V."/>
            <person name="Hibbett D.S."/>
        </authorList>
    </citation>
    <scope>NUCLEOTIDE SEQUENCE [LARGE SCALE GENOMIC DNA]</scope>
    <source>
        <strain evidence="3 4">CBS 109695</strain>
    </source>
</reference>
<dbReference type="Pfam" id="PF24883">
    <property type="entry name" value="NPHP3_N"/>
    <property type="match status" value="1"/>
</dbReference>
<proteinExistence type="predicted"/>
<dbReference type="STRING" id="436010.A0A166RGQ8"/>